<keyword evidence="7" id="KW-1185">Reference proteome</keyword>
<organism evidence="6 7">
    <name type="scientific">Hohenbuehelia grisea</name>
    <dbReference type="NCBI Taxonomy" id="104357"/>
    <lineage>
        <taxon>Eukaryota</taxon>
        <taxon>Fungi</taxon>
        <taxon>Dikarya</taxon>
        <taxon>Basidiomycota</taxon>
        <taxon>Agaricomycotina</taxon>
        <taxon>Agaricomycetes</taxon>
        <taxon>Agaricomycetidae</taxon>
        <taxon>Agaricales</taxon>
        <taxon>Pleurotineae</taxon>
        <taxon>Pleurotaceae</taxon>
        <taxon>Hohenbuehelia</taxon>
    </lineage>
</organism>
<dbReference type="InterPro" id="IPR045002">
    <property type="entry name" value="Ech1-like"/>
</dbReference>
<evidence type="ECO:0000256" key="1">
    <source>
        <dbReference type="ARBA" id="ARBA00005005"/>
    </source>
</evidence>
<reference evidence="7" key="1">
    <citation type="submission" date="2024-06" db="EMBL/GenBank/DDBJ databases">
        <title>Multi-omics analyses provide insights into the biosynthesis of the anticancer antibiotic pleurotin in Hohenbuehelia grisea.</title>
        <authorList>
            <person name="Weaver J.A."/>
            <person name="Alberti F."/>
        </authorList>
    </citation>
    <scope>NUCLEOTIDE SEQUENCE [LARGE SCALE GENOMIC DNA]</scope>
    <source>
        <strain evidence="7">T-177</strain>
    </source>
</reference>
<dbReference type="InterPro" id="IPR014748">
    <property type="entry name" value="Enoyl-CoA_hydra_C"/>
</dbReference>
<dbReference type="Gene3D" id="3.90.226.10">
    <property type="entry name" value="2-enoyl-CoA Hydratase, Chain A, domain 1"/>
    <property type="match status" value="1"/>
</dbReference>
<evidence type="ECO:0000313" key="6">
    <source>
        <dbReference type="EMBL" id="KAL0959102.1"/>
    </source>
</evidence>
<name>A0ABR3JVJ3_9AGAR</name>
<evidence type="ECO:0000256" key="5">
    <source>
        <dbReference type="ARBA" id="ARBA00023235"/>
    </source>
</evidence>
<dbReference type="Pfam" id="PF00378">
    <property type="entry name" value="ECH_1"/>
    <property type="match status" value="1"/>
</dbReference>
<keyword evidence="3" id="KW-0276">Fatty acid metabolism</keyword>
<proteinExistence type="inferred from homology"/>
<protein>
    <recommendedName>
        <fullName evidence="8">ClpP/crotonase</fullName>
    </recommendedName>
</protein>
<accession>A0ABR3JVJ3</accession>
<dbReference type="PANTHER" id="PTHR43149">
    <property type="entry name" value="ENOYL-COA HYDRATASE"/>
    <property type="match status" value="1"/>
</dbReference>
<dbReference type="SUPFAM" id="SSF52096">
    <property type="entry name" value="ClpP/crotonase"/>
    <property type="match status" value="1"/>
</dbReference>
<dbReference type="InterPro" id="IPR029045">
    <property type="entry name" value="ClpP/crotonase-like_dom_sf"/>
</dbReference>
<evidence type="ECO:0000256" key="2">
    <source>
        <dbReference type="ARBA" id="ARBA00005254"/>
    </source>
</evidence>
<comment type="similarity">
    <text evidence="2">Belongs to the enoyl-CoA hydratase/isomerase family.</text>
</comment>
<keyword evidence="4" id="KW-0443">Lipid metabolism</keyword>
<dbReference type="InterPro" id="IPR001753">
    <property type="entry name" value="Enoyl-CoA_hydra/iso"/>
</dbReference>
<dbReference type="Gene3D" id="1.10.12.10">
    <property type="entry name" value="Lyase 2-enoyl-coa Hydratase, Chain A, domain 2"/>
    <property type="match status" value="1"/>
</dbReference>
<evidence type="ECO:0000256" key="4">
    <source>
        <dbReference type="ARBA" id="ARBA00023098"/>
    </source>
</evidence>
<evidence type="ECO:0000256" key="3">
    <source>
        <dbReference type="ARBA" id="ARBA00022832"/>
    </source>
</evidence>
<comment type="pathway">
    <text evidence="1">Lipid metabolism; fatty acid beta-oxidation.</text>
</comment>
<dbReference type="EMBL" id="JASNQZ010000003">
    <property type="protein sequence ID" value="KAL0959102.1"/>
    <property type="molecule type" value="Genomic_DNA"/>
</dbReference>
<dbReference type="Proteomes" id="UP001556367">
    <property type="component" value="Unassembled WGS sequence"/>
</dbReference>
<evidence type="ECO:0000313" key="7">
    <source>
        <dbReference type="Proteomes" id="UP001556367"/>
    </source>
</evidence>
<evidence type="ECO:0008006" key="8">
    <source>
        <dbReference type="Google" id="ProtNLM"/>
    </source>
</evidence>
<sequence length="223" mass="24011">MFNDTAADPARRAWELRRHIVEFQQAVGAPERCPIPVIVAVHGLVLGLGIDIMGYCDVRYTASNASFSIKEVDIGLAADIGTLATLPKATGNQSLLNELAFSTKQFSAAEAEKLGFVSKVVPGGRDEVVAEALTLAQTIASKSPYAVASTKHLLLHSRDHTVTENLSYTATWNGAGLQAKVGQPQFLQTGLVTHRFPQDTPDSLRAVLRKTTAEYAPLQKSKL</sequence>
<dbReference type="CDD" id="cd06558">
    <property type="entry name" value="crotonase-like"/>
    <property type="match status" value="1"/>
</dbReference>
<dbReference type="PANTHER" id="PTHR43149:SF1">
    <property type="entry name" value="DELTA(3,5)-DELTA(2,4)-DIENOYL-COA ISOMERASE, MITOCHONDRIAL"/>
    <property type="match status" value="1"/>
</dbReference>
<keyword evidence="5" id="KW-0413">Isomerase</keyword>
<gene>
    <name evidence="6" type="ORF">HGRIS_014400</name>
</gene>
<comment type="caution">
    <text evidence="6">The sequence shown here is derived from an EMBL/GenBank/DDBJ whole genome shotgun (WGS) entry which is preliminary data.</text>
</comment>